<reference evidence="3" key="1">
    <citation type="submission" date="2024-06" db="EMBL/GenBank/DDBJ databases">
        <title>Complete genome sequence of the cellulolytic actinobacterium, Cellulosimicrobium ES-005.</title>
        <authorList>
            <person name="Matthews C.T."/>
            <person name="Underwood K.D."/>
            <person name="Ghanchi K.M."/>
            <person name="Fields S.D."/>
            <person name="Gardner S.G."/>
        </authorList>
    </citation>
    <scope>NUCLEOTIDE SEQUENCE</scope>
    <source>
        <strain evidence="3">ES-005</strain>
    </source>
</reference>
<feature type="transmembrane region" description="Helical" evidence="2">
    <location>
        <begin position="217"/>
        <end position="234"/>
    </location>
</feature>
<dbReference type="EMBL" id="CP159290">
    <property type="protein sequence ID" value="XCH28284.1"/>
    <property type="molecule type" value="Genomic_DNA"/>
</dbReference>
<keyword evidence="2" id="KW-0812">Transmembrane</keyword>
<accession>A0AAU8FWE7</accession>
<evidence type="ECO:0000313" key="3">
    <source>
        <dbReference type="EMBL" id="XCH28284.1"/>
    </source>
</evidence>
<keyword evidence="2" id="KW-1133">Transmembrane helix</keyword>
<feature type="transmembrane region" description="Helical" evidence="2">
    <location>
        <begin position="457"/>
        <end position="475"/>
    </location>
</feature>
<feature type="transmembrane region" description="Helical" evidence="2">
    <location>
        <begin position="194"/>
        <end position="210"/>
    </location>
</feature>
<feature type="transmembrane region" description="Helical" evidence="2">
    <location>
        <begin position="481"/>
        <end position="498"/>
    </location>
</feature>
<feature type="transmembrane region" description="Helical" evidence="2">
    <location>
        <begin position="168"/>
        <end position="188"/>
    </location>
</feature>
<gene>
    <name evidence="3" type="ORF">ABRQ22_11770</name>
</gene>
<evidence type="ECO:0008006" key="4">
    <source>
        <dbReference type="Google" id="ProtNLM"/>
    </source>
</evidence>
<evidence type="ECO:0000256" key="2">
    <source>
        <dbReference type="SAM" id="Phobius"/>
    </source>
</evidence>
<feature type="transmembrane region" description="Helical" evidence="2">
    <location>
        <begin position="416"/>
        <end position="437"/>
    </location>
</feature>
<feature type="transmembrane region" description="Helical" evidence="2">
    <location>
        <begin position="240"/>
        <end position="257"/>
    </location>
</feature>
<organism evidence="3">
    <name type="scientific">Cellulosimicrobium sp. ES-005</name>
    <dbReference type="NCBI Taxonomy" id="3163031"/>
    <lineage>
        <taxon>Bacteria</taxon>
        <taxon>Bacillati</taxon>
        <taxon>Actinomycetota</taxon>
        <taxon>Actinomycetes</taxon>
        <taxon>Micrococcales</taxon>
        <taxon>Promicromonosporaceae</taxon>
        <taxon>Cellulosimicrobium</taxon>
    </lineage>
</organism>
<feature type="compositionally biased region" description="Basic and acidic residues" evidence="1">
    <location>
        <begin position="22"/>
        <end position="36"/>
    </location>
</feature>
<proteinExistence type="predicted"/>
<evidence type="ECO:0000256" key="1">
    <source>
        <dbReference type="SAM" id="MobiDB-lite"/>
    </source>
</evidence>
<keyword evidence="2" id="KW-0472">Membrane</keyword>
<feature type="transmembrane region" description="Helical" evidence="2">
    <location>
        <begin position="269"/>
        <end position="288"/>
    </location>
</feature>
<protein>
    <recommendedName>
        <fullName evidence="4">Glycosyltransferase RgtA/B/C/D-like domain-containing protein</fullName>
    </recommendedName>
</protein>
<feature type="region of interest" description="Disordered" evidence="1">
    <location>
        <begin position="523"/>
        <end position="543"/>
    </location>
</feature>
<feature type="region of interest" description="Disordered" evidence="1">
    <location>
        <begin position="328"/>
        <end position="349"/>
    </location>
</feature>
<dbReference type="AlphaFoldDB" id="A0AAU8FWE7"/>
<name>A0AAU8FWE7_9MICO</name>
<feature type="compositionally biased region" description="Basic and acidic residues" evidence="1">
    <location>
        <begin position="532"/>
        <end position="543"/>
    </location>
</feature>
<feature type="transmembrane region" description="Helical" evidence="2">
    <location>
        <begin position="41"/>
        <end position="59"/>
    </location>
</feature>
<dbReference type="RefSeq" id="WP_353706862.1">
    <property type="nucleotide sequence ID" value="NZ_CP159290.1"/>
</dbReference>
<feature type="transmembrane region" description="Helical" evidence="2">
    <location>
        <begin position="140"/>
        <end position="161"/>
    </location>
</feature>
<feature type="region of interest" description="Disordered" evidence="1">
    <location>
        <begin position="1"/>
        <end position="36"/>
    </location>
</feature>
<sequence>MTTTWSLIEPDEARSTDPTTESSRRHVRTDPGVESDRPRGLAVLLGGIVALLVAVRALVPGPIGLADDGGAVRYACQTGLTADTAGGPRFFDFAILRWSVGDAATGSEGCPAHASSVTWLAGALRWMTGLLGQDVVDLRVVSLLYAALCGLLVALVLLVIGGSVRRQVVVATGLLLVVADAAFVGFAGSLYAESTAVLGVLLLAAGLVLVDSRGPRAWVGLVVAVLGSALVAGARSTTAVLAVPVAIYVAIVWWRRGSRIDRRRWAARLAHHGVAVAAVLALVAPAVWTVAGESERARVAETWAMLTQRGLLDPEAASAELRSTGLTPGAVDLATTSPTTFESSDEREANAGVLRPSTVWSFLLAHPGRAVSALDDAARDYLTPRPAGLGSYPVDSQMPPKAQDNRVVVVSSVTGWFAGGGLIVLGAGWALVALAAFRRARSTNTVASTRSAARASLVLLAGSMLGTATVAFGVGVAPDRAVVPAALSGLLAVVLLVASRPSGPSPVVAGLRWAASRGATALSGASTALRESAARRGSDGARR</sequence>